<dbReference type="PANTHER" id="PTHR21666">
    <property type="entry name" value="PEPTIDASE-RELATED"/>
    <property type="match status" value="1"/>
</dbReference>
<dbReference type="CDD" id="cd12797">
    <property type="entry name" value="M23_peptidase"/>
    <property type="match status" value="1"/>
</dbReference>
<dbReference type="InterPro" id="IPR016047">
    <property type="entry name" value="M23ase_b-sheet_dom"/>
</dbReference>
<dbReference type="EMBL" id="BMQK01000011">
    <property type="protein sequence ID" value="GGQ71243.1"/>
    <property type="molecule type" value="Genomic_DNA"/>
</dbReference>
<evidence type="ECO:0000256" key="2">
    <source>
        <dbReference type="SAM" id="MobiDB-lite"/>
    </source>
</evidence>
<proteinExistence type="predicted"/>
<dbReference type="SUPFAM" id="SSF51261">
    <property type="entry name" value="Duplicated hybrid motif"/>
    <property type="match status" value="1"/>
</dbReference>
<dbReference type="AlphaFoldDB" id="A0A918EUS3"/>
<name>A0A918EUS3_9ACTN</name>
<keyword evidence="1" id="KW-0732">Signal</keyword>
<dbReference type="Pfam" id="PF01551">
    <property type="entry name" value="Peptidase_M23"/>
    <property type="match status" value="1"/>
</dbReference>
<reference evidence="4" key="1">
    <citation type="journal article" date="2014" name="Int. J. Syst. Evol. Microbiol.">
        <title>Complete genome sequence of Corynebacterium casei LMG S-19264T (=DSM 44701T), isolated from a smear-ripened cheese.</title>
        <authorList>
            <consortium name="US DOE Joint Genome Institute (JGI-PGF)"/>
            <person name="Walter F."/>
            <person name="Albersmeier A."/>
            <person name="Kalinowski J."/>
            <person name="Ruckert C."/>
        </authorList>
    </citation>
    <scope>NUCLEOTIDE SEQUENCE</scope>
    <source>
        <strain evidence="4">JCM 3131</strain>
    </source>
</reference>
<protein>
    <recommendedName>
        <fullName evidence="3">M23ase beta-sheet core domain-containing protein</fullName>
    </recommendedName>
</protein>
<dbReference type="InterPro" id="IPR011055">
    <property type="entry name" value="Dup_hybrid_motif"/>
</dbReference>
<feature type="region of interest" description="Disordered" evidence="2">
    <location>
        <begin position="31"/>
        <end position="108"/>
    </location>
</feature>
<evidence type="ECO:0000256" key="1">
    <source>
        <dbReference type="ARBA" id="ARBA00022729"/>
    </source>
</evidence>
<evidence type="ECO:0000313" key="5">
    <source>
        <dbReference type="Proteomes" id="UP000620156"/>
    </source>
</evidence>
<gene>
    <name evidence="4" type="ORF">GCM10010145_46290</name>
</gene>
<dbReference type="Gene3D" id="2.70.70.10">
    <property type="entry name" value="Glucose Permease (Domain IIA)"/>
    <property type="match status" value="1"/>
</dbReference>
<evidence type="ECO:0000313" key="4">
    <source>
        <dbReference type="EMBL" id="GGQ71243.1"/>
    </source>
</evidence>
<feature type="domain" description="M23ase beta-sheet core" evidence="3">
    <location>
        <begin position="141"/>
        <end position="243"/>
    </location>
</feature>
<dbReference type="GO" id="GO:0004222">
    <property type="term" value="F:metalloendopeptidase activity"/>
    <property type="evidence" value="ECO:0007669"/>
    <property type="project" value="TreeGrafter"/>
</dbReference>
<accession>A0A918EUS3</accession>
<dbReference type="PANTHER" id="PTHR21666:SF289">
    <property type="entry name" value="L-ALA--D-GLU ENDOPEPTIDASE"/>
    <property type="match status" value="1"/>
</dbReference>
<reference evidence="4" key="2">
    <citation type="submission" date="2020-09" db="EMBL/GenBank/DDBJ databases">
        <authorList>
            <person name="Sun Q."/>
            <person name="Ohkuma M."/>
        </authorList>
    </citation>
    <scope>NUCLEOTIDE SEQUENCE</scope>
    <source>
        <strain evidence="4">JCM 3131</strain>
    </source>
</reference>
<comment type="caution">
    <text evidence="4">The sequence shown here is derived from an EMBL/GenBank/DDBJ whole genome shotgun (WGS) entry which is preliminary data.</text>
</comment>
<dbReference type="Proteomes" id="UP000620156">
    <property type="component" value="Unassembled WGS sequence"/>
</dbReference>
<keyword evidence="5" id="KW-1185">Reference proteome</keyword>
<evidence type="ECO:0000259" key="3">
    <source>
        <dbReference type="Pfam" id="PF01551"/>
    </source>
</evidence>
<sequence>MRALPALLSGVAVTLLGVLPPGVATAWASGGGSVHGGGTTVMRWAGADPTEAEPTGTEPTRTEPAGTEPASAEPPRTEPAGTEPAGTKSAGAAGPAPPGRARPGSGGAVPVLGRIWPVGPGGSRPRVVRGWEPPATPYGRGHRGVDLAAAPGAPVRAVAPGRVSFAGRVAGRGVVSVELTGTGEPPLRTTYGPVRAAVAKGDEVAAGDILGALEADASTPGRPHCPSSCLHWGLLRADAYLDPLSLLPPSLLRGGPSRLLPVAGVPEPGS</sequence>
<organism evidence="4 5">
    <name type="scientific">Streptomyces ruber</name>
    <dbReference type="NCBI Taxonomy" id="83378"/>
    <lineage>
        <taxon>Bacteria</taxon>
        <taxon>Bacillati</taxon>
        <taxon>Actinomycetota</taxon>
        <taxon>Actinomycetes</taxon>
        <taxon>Kitasatosporales</taxon>
        <taxon>Streptomycetaceae</taxon>
        <taxon>Streptomyces</taxon>
    </lineage>
</organism>
<dbReference type="InterPro" id="IPR050570">
    <property type="entry name" value="Cell_wall_metabolism_enzyme"/>
</dbReference>
<feature type="compositionally biased region" description="Low complexity" evidence="2">
    <location>
        <begin position="52"/>
        <end position="70"/>
    </location>
</feature>
<feature type="compositionally biased region" description="Low complexity" evidence="2">
    <location>
        <begin position="84"/>
        <end position="94"/>
    </location>
</feature>